<dbReference type="EMBL" id="FPAJ01000001">
    <property type="protein sequence ID" value="SFS38412.1"/>
    <property type="molecule type" value="Genomic_DNA"/>
</dbReference>
<protein>
    <recommendedName>
        <fullName evidence="4">Excalibur calcium-binding domain-containing protein</fullName>
    </recommendedName>
</protein>
<evidence type="ECO:0008006" key="4">
    <source>
        <dbReference type="Google" id="ProtNLM"/>
    </source>
</evidence>
<reference evidence="3" key="1">
    <citation type="submission" date="2016-10" db="EMBL/GenBank/DDBJ databases">
        <authorList>
            <person name="Varghese N."/>
            <person name="Submissions S."/>
        </authorList>
    </citation>
    <scope>NUCLEOTIDE SEQUENCE [LARGE SCALE GENOMIC DNA]</scope>
    <source>
        <strain evidence="3">DSM 23422</strain>
    </source>
</reference>
<dbReference type="PROSITE" id="PS51257">
    <property type="entry name" value="PROKAR_LIPOPROTEIN"/>
    <property type="match status" value="1"/>
</dbReference>
<evidence type="ECO:0000313" key="2">
    <source>
        <dbReference type="EMBL" id="SFS38412.1"/>
    </source>
</evidence>
<keyword evidence="3" id="KW-1185">Reference proteome</keyword>
<dbReference type="OrthoDB" id="7951357at2"/>
<dbReference type="Proteomes" id="UP000199239">
    <property type="component" value="Unassembled WGS sequence"/>
</dbReference>
<feature type="region of interest" description="Disordered" evidence="1">
    <location>
        <begin position="86"/>
        <end position="118"/>
    </location>
</feature>
<dbReference type="RefSeq" id="WP_093914433.1">
    <property type="nucleotide sequence ID" value="NZ_FPAJ01000001.1"/>
</dbReference>
<gene>
    <name evidence="2" type="ORF">SAMN04488040_0120</name>
</gene>
<dbReference type="STRING" id="394264.SAMN04488040_0120"/>
<proteinExistence type="predicted"/>
<name>A0A1I6PDW9_9RHOB</name>
<dbReference type="AlphaFoldDB" id="A0A1I6PDW9"/>
<accession>A0A1I6PDW9</accession>
<evidence type="ECO:0000256" key="1">
    <source>
        <dbReference type="SAM" id="MobiDB-lite"/>
    </source>
</evidence>
<sequence length="247" mass="25566">MIKPLSLVAVLGMALSACQPAIPDSGRGAGFDDFQAQQAQRDAALAASTQRALPAPSAVTATALSAPEDGSAAATAAETARVLDATRPGGLGNDAATNSGVAPINASPANPAPPVLNAEGISQENNFDAVAGERTIEGDAARIAANRAQYRVVEPEALPERKDAGPNIVSYALQTKHSIGTAIYTRRGLNKERKYVRACAEYSHPDQAQIAFLSAGGPERDRAGMDPDGDGYACDWDPAPYRRAIEG</sequence>
<evidence type="ECO:0000313" key="3">
    <source>
        <dbReference type="Proteomes" id="UP000199239"/>
    </source>
</evidence>
<organism evidence="2 3">
    <name type="scientific">Sulfitobacter marinus</name>
    <dbReference type="NCBI Taxonomy" id="394264"/>
    <lineage>
        <taxon>Bacteria</taxon>
        <taxon>Pseudomonadati</taxon>
        <taxon>Pseudomonadota</taxon>
        <taxon>Alphaproteobacteria</taxon>
        <taxon>Rhodobacterales</taxon>
        <taxon>Roseobacteraceae</taxon>
        <taxon>Sulfitobacter</taxon>
    </lineage>
</organism>